<evidence type="ECO:0000259" key="3">
    <source>
        <dbReference type="Pfam" id="PF00464"/>
    </source>
</evidence>
<feature type="domain" description="Serine hydroxymethyltransferase-like" evidence="3">
    <location>
        <begin position="10"/>
        <end position="368"/>
    </location>
</feature>
<dbReference type="InterPro" id="IPR015424">
    <property type="entry name" value="PyrdxlP-dep_Trfase"/>
</dbReference>
<dbReference type="GO" id="GO:0004372">
    <property type="term" value="F:glycine hydroxymethyltransferase activity"/>
    <property type="evidence" value="ECO:0007669"/>
    <property type="project" value="TreeGrafter"/>
</dbReference>
<dbReference type="GO" id="GO:0019264">
    <property type="term" value="P:glycine biosynthetic process from serine"/>
    <property type="evidence" value="ECO:0007669"/>
    <property type="project" value="TreeGrafter"/>
</dbReference>
<reference evidence="4" key="1">
    <citation type="journal article" date="2021" name="PeerJ">
        <title>Extensive microbial diversity within the chicken gut microbiome revealed by metagenomics and culture.</title>
        <authorList>
            <person name="Gilroy R."/>
            <person name="Ravi A."/>
            <person name="Getino M."/>
            <person name="Pursley I."/>
            <person name="Horton D.L."/>
            <person name="Alikhan N.F."/>
            <person name="Baker D."/>
            <person name="Gharbi K."/>
            <person name="Hall N."/>
            <person name="Watson M."/>
            <person name="Adriaenssens E.M."/>
            <person name="Foster-Nyarko E."/>
            <person name="Jarju S."/>
            <person name="Secka A."/>
            <person name="Antonio M."/>
            <person name="Oren A."/>
            <person name="Chaudhuri R.R."/>
            <person name="La Ragione R."/>
            <person name="Hildebrand F."/>
            <person name="Pallen M.J."/>
        </authorList>
    </citation>
    <scope>NUCLEOTIDE SEQUENCE</scope>
    <source>
        <strain evidence="4">378</strain>
    </source>
</reference>
<dbReference type="InterPro" id="IPR049943">
    <property type="entry name" value="Ser_HO-MeTrfase-like"/>
</dbReference>
<reference evidence="4" key="2">
    <citation type="submission" date="2021-04" db="EMBL/GenBank/DDBJ databases">
        <authorList>
            <person name="Gilroy R."/>
        </authorList>
    </citation>
    <scope>NUCLEOTIDE SEQUENCE</scope>
    <source>
        <strain evidence="4">378</strain>
    </source>
</reference>
<dbReference type="SUPFAM" id="SSF53383">
    <property type="entry name" value="PLP-dependent transferases"/>
    <property type="match status" value="1"/>
</dbReference>
<dbReference type="Proteomes" id="UP000733611">
    <property type="component" value="Unassembled WGS sequence"/>
</dbReference>
<dbReference type="GO" id="GO:0005829">
    <property type="term" value="C:cytosol"/>
    <property type="evidence" value="ECO:0007669"/>
    <property type="project" value="TreeGrafter"/>
</dbReference>
<dbReference type="InterPro" id="IPR015422">
    <property type="entry name" value="PyrdxlP-dep_Trfase_small"/>
</dbReference>
<dbReference type="PANTHER" id="PTHR11680:SF35">
    <property type="entry name" value="SERINE HYDROXYMETHYLTRANSFERASE 1"/>
    <property type="match status" value="1"/>
</dbReference>
<evidence type="ECO:0000313" key="5">
    <source>
        <dbReference type="Proteomes" id="UP000733611"/>
    </source>
</evidence>
<organism evidence="4 5">
    <name type="scientific">Candidatus Anaerobiospirillum pullicola</name>
    <dbReference type="NCBI Taxonomy" id="2838451"/>
    <lineage>
        <taxon>Bacteria</taxon>
        <taxon>Pseudomonadati</taxon>
        <taxon>Pseudomonadota</taxon>
        <taxon>Gammaproteobacteria</taxon>
        <taxon>Aeromonadales</taxon>
        <taxon>Succinivibrionaceae</taxon>
        <taxon>Anaerobiospirillum</taxon>
    </lineage>
</organism>
<dbReference type="AlphaFoldDB" id="A0A948THG7"/>
<dbReference type="InterPro" id="IPR039429">
    <property type="entry name" value="SHMT-like_dom"/>
</dbReference>
<evidence type="ECO:0000313" key="4">
    <source>
        <dbReference type="EMBL" id="MBU3844713.1"/>
    </source>
</evidence>
<name>A0A948THG7_9GAMM</name>
<dbReference type="InterPro" id="IPR015421">
    <property type="entry name" value="PyrdxlP-dep_Trfase_major"/>
</dbReference>
<evidence type="ECO:0000256" key="2">
    <source>
        <dbReference type="ARBA" id="ARBA00022898"/>
    </source>
</evidence>
<comment type="caution">
    <text evidence="4">The sequence shown here is derived from an EMBL/GenBank/DDBJ whole genome shotgun (WGS) entry which is preliminary data.</text>
</comment>
<dbReference type="GO" id="GO:0030170">
    <property type="term" value="F:pyridoxal phosphate binding"/>
    <property type="evidence" value="ECO:0007669"/>
    <property type="project" value="TreeGrafter"/>
</dbReference>
<dbReference type="EMBL" id="JAHLFE010000156">
    <property type="protein sequence ID" value="MBU3844713.1"/>
    <property type="molecule type" value="Genomic_DNA"/>
</dbReference>
<gene>
    <name evidence="4" type="ORF">H9847_07615</name>
</gene>
<protein>
    <recommendedName>
        <fullName evidence="3">Serine hydroxymethyltransferase-like domain-containing protein</fullName>
    </recommendedName>
</protein>
<sequence length="451" mass="49724">MNLLNIIRGFDGELYDYFEKELERQFYSLSFIPDENSISPLCSATMGNVLINAQKNSAFAQQKTLEQLAAERICNLFDGEYANVKSITIEAASRVVFQALVERGDVVMSLDLRKKEHCNSESLAYRFVNFGIDPQTQHLDLDAIAQQAREMKPRLLIVSPINYPQTIDYERLADIAHEVGAVLWCDISQVAGLVTAGVIQSPLPHADIVTFTMQGALQGPRCSVIICKNKYSIAIERASLSYGHSTLGSSELATLCVRIREMQTDEYQQYCQAVIENATALAAGLKEGGMSLIGGGTESHFVVIDAKSCALSARGALESLADCGISVRNCQVLTGNPDIKFDAVRFSTLPVTTRGMRADQLHKLGLFIGKYLANPSAENEHALQQLVRDMTVVLPLFNGKWLCDVVKQNLEQSNYFSGQSDSTNIADRSRLSRIVHKAGQVLHHDHGHDHA</sequence>
<dbReference type="Gene3D" id="3.40.640.10">
    <property type="entry name" value="Type I PLP-dependent aspartate aminotransferase-like (Major domain)"/>
    <property type="match status" value="1"/>
</dbReference>
<dbReference type="PANTHER" id="PTHR11680">
    <property type="entry name" value="SERINE HYDROXYMETHYLTRANSFERASE"/>
    <property type="match status" value="1"/>
</dbReference>
<proteinExistence type="predicted"/>
<dbReference type="GO" id="GO:0046653">
    <property type="term" value="P:tetrahydrofolate metabolic process"/>
    <property type="evidence" value="ECO:0007669"/>
    <property type="project" value="TreeGrafter"/>
</dbReference>
<comment type="cofactor">
    <cofactor evidence="1">
        <name>pyridoxal 5'-phosphate</name>
        <dbReference type="ChEBI" id="CHEBI:597326"/>
    </cofactor>
</comment>
<accession>A0A948THG7</accession>
<keyword evidence="2" id="KW-0663">Pyridoxal phosphate</keyword>
<evidence type="ECO:0000256" key="1">
    <source>
        <dbReference type="ARBA" id="ARBA00001933"/>
    </source>
</evidence>
<dbReference type="Gene3D" id="3.90.1150.10">
    <property type="entry name" value="Aspartate Aminotransferase, domain 1"/>
    <property type="match status" value="1"/>
</dbReference>
<dbReference type="Pfam" id="PF00464">
    <property type="entry name" value="SHMT"/>
    <property type="match status" value="1"/>
</dbReference>